<dbReference type="PANTHER" id="PTHR43465:SF1">
    <property type="entry name" value="NON-REDUCING END BETA-L-ARABINOFURANOSIDASE"/>
    <property type="match status" value="1"/>
</dbReference>
<dbReference type="GO" id="GO:0005975">
    <property type="term" value="P:carbohydrate metabolic process"/>
    <property type="evidence" value="ECO:0007669"/>
    <property type="project" value="InterPro"/>
</dbReference>
<dbReference type="Proteomes" id="UP000366872">
    <property type="component" value="Unassembled WGS sequence"/>
</dbReference>
<dbReference type="PANTHER" id="PTHR43465">
    <property type="entry name" value="DUF1680 DOMAIN PROTEIN (AFU_ORTHOLOGUE AFUA_1G08910)"/>
    <property type="match status" value="1"/>
</dbReference>
<dbReference type="AlphaFoldDB" id="A0A6C2U1I0"/>
<feature type="domain" description="Non-reducing end beta-L-arabinofuranosidase-like GH127 catalytic" evidence="2">
    <location>
        <begin position="249"/>
        <end position="382"/>
    </location>
</feature>
<dbReference type="InterPro" id="IPR008928">
    <property type="entry name" value="6-hairpin_glycosidase_sf"/>
</dbReference>
<dbReference type="InterPro" id="IPR049046">
    <property type="entry name" value="Beta-AFase-like_GH127_middle"/>
</dbReference>
<evidence type="ECO:0000259" key="2">
    <source>
        <dbReference type="Pfam" id="PF07944"/>
    </source>
</evidence>
<name>A0A6C2U1I0_PONDE</name>
<dbReference type="SUPFAM" id="SSF48208">
    <property type="entry name" value="Six-hairpin glycosidases"/>
    <property type="match status" value="1"/>
</dbReference>
<dbReference type="Pfam" id="PF20736">
    <property type="entry name" value="Glyco_hydro127M"/>
    <property type="match status" value="1"/>
</dbReference>
<evidence type="ECO:0000259" key="3">
    <source>
        <dbReference type="Pfam" id="PF20736"/>
    </source>
</evidence>
<sequence length="567" mass="63598">MRKTTTALFCLGMLTSVWAGQQSERASIGLENIQIKGDLEKRIHRNFDRLESERFQPIVDKGCLRVPQYSWPGDMEGRTILSLAMLQQAGERDAKYLPKTMEVVPGRMNELGYFGKNYFPKCDEQQLSGHGWLLRGLCELYLDRKDPSVKKMIENIVDNLVVPTQGKHKVYPIDPTTRAKGKGSYSGEVAGVEGVWRLSTDVGCDFIFMDGVIQAADVLNRKDIYPIIDEMVARFLEVDLVAIEAQTHATLTALRGLVRYAEMTDNPELIAETEKRFDLYVREGSTENHANYNWFGRPTHTEPCAFIDGFMVGYQLWQATGNTRYLEEAHRIYFNGMGHGQRANGGFGCDKCLGSKDANLYLSNPEAWWCCSMRGSEGLVKAAEYSFVQSGNTLMLPFFNDATVAFKGGMLNISTAYPYDGSVTVKVEKAPESGTALSFFKPSWAGKTAVALNGKSVESAEKDNFVSVNAALKAGDTLVYSFKQEPYLADTHNIHTIKGYQKVYQGPLVLGAMTKKETTLPKNAKLKWNAQTKEIKLGKLKLAPINDVIDVMYDRQTYKRQVLWKKN</sequence>
<reference evidence="4 5" key="1">
    <citation type="submission" date="2019-04" db="EMBL/GenBank/DDBJ databases">
        <authorList>
            <person name="Van Vliet M D."/>
        </authorList>
    </citation>
    <scope>NUCLEOTIDE SEQUENCE [LARGE SCALE GENOMIC DNA]</scope>
    <source>
        <strain evidence="4 5">F1</strain>
    </source>
</reference>
<feature type="chain" id="PRO_5025668167" description="Non-reducing end beta-L-arabinofuranosidase" evidence="1">
    <location>
        <begin position="20"/>
        <end position="567"/>
    </location>
</feature>
<keyword evidence="5" id="KW-1185">Reference proteome</keyword>
<organism evidence="4 5">
    <name type="scientific">Pontiella desulfatans</name>
    <dbReference type="NCBI Taxonomy" id="2750659"/>
    <lineage>
        <taxon>Bacteria</taxon>
        <taxon>Pseudomonadati</taxon>
        <taxon>Kiritimatiellota</taxon>
        <taxon>Kiritimatiellia</taxon>
        <taxon>Kiritimatiellales</taxon>
        <taxon>Pontiellaceae</taxon>
        <taxon>Pontiella</taxon>
    </lineage>
</organism>
<evidence type="ECO:0008006" key="6">
    <source>
        <dbReference type="Google" id="ProtNLM"/>
    </source>
</evidence>
<dbReference type="InterPro" id="IPR012878">
    <property type="entry name" value="Beta-AFase-like_GH127_cat"/>
</dbReference>
<feature type="signal peptide" evidence="1">
    <location>
        <begin position="1"/>
        <end position="19"/>
    </location>
</feature>
<dbReference type="EMBL" id="CAAHFG010000001">
    <property type="protein sequence ID" value="VGO13514.1"/>
    <property type="molecule type" value="Genomic_DNA"/>
</dbReference>
<evidence type="ECO:0000313" key="4">
    <source>
        <dbReference type="EMBL" id="VGO13514.1"/>
    </source>
</evidence>
<protein>
    <recommendedName>
        <fullName evidence="6">Non-reducing end beta-L-arabinofuranosidase</fullName>
    </recommendedName>
</protein>
<dbReference type="Pfam" id="PF07944">
    <property type="entry name" value="Beta-AFase-like_GH127_cat"/>
    <property type="match status" value="1"/>
</dbReference>
<evidence type="ECO:0000256" key="1">
    <source>
        <dbReference type="SAM" id="SignalP"/>
    </source>
</evidence>
<proteinExistence type="predicted"/>
<gene>
    <name evidence="4" type="ORF">PDESU_02071</name>
</gene>
<dbReference type="InterPro" id="IPR049174">
    <property type="entry name" value="Beta-AFase-like"/>
</dbReference>
<keyword evidence="1" id="KW-0732">Signal</keyword>
<evidence type="ECO:0000313" key="5">
    <source>
        <dbReference type="Proteomes" id="UP000366872"/>
    </source>
</evidence>
<feature type="domain" description="Non-reducing end beta-L-arabinofuranosidase-like GH127 middle" evidence="3">
    <location>
        <begin position="402"/>
        <end position="480"/>
    </location>
</feature>
<accession>A0A6C2U1I0</accession>